<reference evidence="1 2" key="1">
    <citation type="submission" date="2023-07" db="EMBL/GenBank/DDBJ databases">
        <title>Genomic Encyclopedia of Type Strains, Phase IV (KMG-IV): sequencing the most valuable type-strain genomes for metagenomic binning, comparative biology and taxonomic classification.</title>
        <authorList>
            <person name="Goeker M."/>
        </authorList>
    </citation>
    <scope>NUCLEOTIDE SEQUENCE [LARGE SCALE GENOMIC DNA]</scope>
    <source>
        <strain evidence="1 2">DSM 19092</strain>
    </source>
</reference>
<proteinExistence type="predicted"/>
<evidence type="ECO:0000313" key="1">
    <source>
        <dbReference type="EMBL" id="MDQ0162737.1"/>
    </source>
</evidence>
<keyword evidence="2" id="KW-1185">Reference proteome</keyword>
<name>A0ABT9VPG8_9BACI</name>
<dbReference type="Proteomes" id="UP001225646">
    <property type="component" value="Unassembled WGS sequence"/>
</dbReference>
<protein>
    <submittedName>
        <fullName evidence="1">Cu/Ag efflux protein CusF</fullName>
    </submittedName>
</protein>
<dbReference type="EMBL" id="JAUSTR010000006">
    <property type="protein sequence ID" value="MDQ0162737.1"/>
    <property type="molecule type" value="Genomic_DNA"/>
</dbReference>
<accession>A0ABT9VPG8</accession>
<dbReference type="RefSeq" id="WP_044896257.1">
    <property type="nucleotide sequence ID" value="NZ_JAUSTR010000006.1"/>
</dbReference>
<sequence>MTLELKKKILALLLFILFVLLIIKYFVTGIPTFHFFDKSSKDVLMKLPESETITLKNEKEYKVFYCEITKVQDDTYFAQSKDGFKFSFTEESLDEPLKQSLKEGDIIKAYFDISSSVNGLSKVEKIK</sequence>
<comment type="caution">
    <text evidence="1">The sequence shown here is derived from an EMBL/GenBank/DDBJ whole genome shotgun (WGS) entry which is preliminary data.</text>
</comment>
<organism evidence="1 2">
    <name type="scientific">Aeribacillus alveayuensis</name>
    <dbReference type="NCBI Taxonomy" id="279215"/>
    <lineage>
        <taxon>Bacteria</taxon>
        <taxon>Bacillati</taxon>
        <taxon>Bacillota</taxon>
        <taxon>Bacilli</taxon>
        <taxon>Bacillales</taxon>
        <taxon>Bacillaceae</taxon>
        <taxon>Aeribacillus</taxon>
    </lineage>
</organism>
<evidence type="ECO:0000313" key="2">
    <source>
        <dbReference type="Proteomes" id="UP001225646"/>
    </source>
</evidence>
<gene>
    <name evidence="1" type="ORF">J2S06_001814</name>
</gene>